<evidence type="ECO:0000313" key="1">
    <source>
        <dbReference type="EMBL" id="MCI2286071.1"/>
    </source>
</evidence>
<accession>A0ABS9X760</accession>
<evidence type="ECO:0000313" key="2">
    <source>
        <dbReference type="Proteomes" id="UP001139646"/>
    </source>
</evidence>
<gene>
    <name evidence="1" type="ORF">L3081_24935</name>
</gene>
<keyword evidence="2" id="KW-1185">Reference proteome</keyword>
<comment type="caution">
    <text evidence="1">The sequence shown here is derived from an EMBL/GenBank/DDBJ whole genome shotgun (WGS) entry which is preliminary data.</text>
</comment>
<reference evidence="1" key="1">
    <citation type="submission" date="2022-01" db="EMBL/GenBank/DDBJ databases">
        <title>Colwellia maritima, isolated from seawater.</title>
        <authorList>
            <person name="Kristyanto S."/>
            <person name="Jung J."/>
            <person name="Jeon C.O."/>
        </authorList>
    </citation>
    <scope>NUCLEOTIDE SEQUENCE</scope>
    <source>
        <strain evidence="1">MSW7</strain>
    </source>
</reference>
<dbReference type="RefSeq" id="WP_242289257.1">
    <property type="nucleotide sequence ID" value="NZ_JAKKSL010000007.1"/>
</dbReference>
<sequence length="63" mass="7164">MYSYGEIGYEHEDDDFDSLCDALDAAICHSCNMGTNPIGVWDKHENLILVVIEGDVFERQIKK</sequence>
<dbReference type="Proteomes" id="UP001139646">
    <property type="component" value="Unassembled WGS sequence"/>
</dbReference>
<protein>
    <submittedName>
        <fullName evidence="1">Uncharacterized protein</fullName>
    </submittedName>
</protein>
<name>A0ABS9X760_9GAMM</name>
<dbReference type="EMBL" id="JAKKSL010000007">
    <property type="protein sequence ID" value="MCI2286071.1"/>
    <property type="molecule type" value="Genomic_DNA"/>
</dbReference>
<organism evidence="1 2">
    <name type="scientific">Colwellia maritima</name>
    <dbReference type="NCBI Taxonomy" id="2912588"/>
    <lineage>
        <taxon>Bacteria</taxon>
        <taxon>Pseudomonadati</taxon>
        <taxon>Pseudomonadota</taxon>
        <taxon>Gammaproteobacteria</taxon>
        <taxon>Alteromonadales</taxon>
        <taxon>Colwelliaceae</taxon>
        <taxon>Colwellia</taxon>
    </lineage>
</organism>
<proteinExistence type="predicted"/>